<reference evidence="1" key="1">
    <citation type="submission" date="2022-08" db="EMBL/GenBank/DDBJ databases">
        <authorList>
            <consortium name="DOE Joint Genome Institute"/>
            <person name="Min B."/>
            <person name="Sierra-Patev S."/>
            <person name="Naranjo-Ortiz M."/>
            <person name="Looney B."/>
            <person name="Konkel Z."/>
            <person name="Slot J.C."/>
            <person name="Sakamoto Y."/>
            <person name="Steenwyk J.L."/>
            <person name="Rokas A."/>
            <person name="Carro J."/>
            <person name="Camarero S."/>
            <person name="Ferreira P."/>
            <person name="Molpeceres G."/>
            <person name="Ruiz-duenas F.J."/>
            <person name="Serrano A."/>
            <person name="Henrissat B."/>
            <person name="Drula E."/>
            <person name="Hughes K.W."/>
            <person name="Mata J.L."/>
            <person name="Ishikawa N.K."/>
            <person name="Vargas-Isla R."/>
            <person name="Ushijima S."/>
            <person name="Smith C.A."/>
            <person name="Ahrendt S."/>
            <person name="Andreopoulos W."/>
            <person name="He G."/>
            <person name="LaButti K."/>
            <person name="Lipzen A."/>
            <person name="Ng V."/>
            <person name="Riley R."/>
            <person name="Sandor L."/>
            <person name="Barry K."/>
            <person name="Martinez A.T."/>
            <person name="Xiao Y."/>
            <person name="Gibbons J.G."/>
            <person name="Terashima K."/>
            <person name="Hibbett D.S."/>
            <person name="Grigoriev I.V."/>
        </authorList>
    </citation>
    <scope>NUCLEOTIDE SEQUENCE</scope>
    <source>
        <strain evidence="1">ET3784</strain>
    </source>
</reference>
<evidence type="ECO:0000313" key="2">
    <source>
        <dbReference type="Proteomes" id="UP001176059"/>
    </source>
</evidence>
<dbReference type="Proteomes" id="UP001176059">
    <property type="component" value="Unassembled WGS sequence"/>
</dbReference>
<dbReference type="EMBL" id="JANVFO010000024">
    <property type="protein sequence ID" value="KAJ3732385.1"/>
    <property type="molecule type" value="Genomic_DNA"/>
</dbReference>
<sequence length="95" mass="10802">INFHCSESFICKYLVNNMDWSFRSTTCAAQKLPKNVEEILTESALQEAYCIHNYNIPAALCVNTDQTQTVYQQGTNMTWNQKGDHQVPAVGIDEK</sequence>
<organism evidence="1 2">
    <name type="scientific">Lentinula guzmanii</name>
    <dbReference type="NCBI Taxonomy" id="2804957"/>
    <lineage>
        <taxon>Eukaryota</taxon>
        <taxon>Fungi</taxon>
        <taxon>Dikarya</taxon>
        <taxon>Basidiomycota</taxon>
        <taxon>Agaricomycotina</taxon>
        <taxon>Agaricomycetes</taxon>
        <taxon>Agaricomycetidae</taxon>
        <taxon>Agaricales</taxon>
        <taxon>Marasmiineae</taxon>
        <taxon>Omphalotaceae</taxon>
        <taxon>Lentinula</taxon>
    </lineage>
</organism>
<comment type="caution">
    <text evidence="1">The sequence shown here is derived from an EMBL/GenBank/DDBJ whole genome shotgun (WGS) entry which is preliminary data.</text>
</comment>
<name>A0AA38JLC5_9AGAR</name>
<proteinExistence type="predicted"/>
<reference evidence="1" key="2">
    <citation type="journal article" date="2023" name="Proc. Natl. Acad. Sci. U.S.A.">
        <title>A global phylogenomic analysis of the shiitake genus Lentinula.</title>
        <authorList>
            <person name="Sierra-Patev S."/>
            <person name="Min B."/>
            <person name="Naranjo-Ortiz M."/>
            <person name="Looney B."/>
            <person name="Konkel Z."/>
            <person name="Slot J.C."/>
            <person name="Sakamoto Y."/>
            <person name="Steenwyk J.L."/>
            <person name="Rokas A."/>
            <person name="Carro J."/>
            <person name="Camarero S."/>
            <person name="Ferreira P."/>
            <person name="Molpeceres G."/>
            <person name="Ruiz-Duenas F.J."/>
            <person name="Serrano A."/>
            <person name="Henrissat B."/>
            <person name="Drula E."/>
            <person name="Hughes K.W."/>
            <person name="Mata J.L."/>
            <person name="Ishikawa N.K."/>
            <person name="Vargas-Isla R."/>
            <person name="Ushijima S."/>
            <person name="Smith C.A."/>
            <person name="Donoghue J."/>
            <person name="Ahrendt S."/>
            <person name="Andreopoulos W."/>
            <person name="He G."/>
            <person name="LaButti K."/>
            <person name="Lipzen A."/>
            <person name="Ng V."/>
            <person name="Riley R."/>
            <person name="Sandor L."/>
            <person name="Barry K."/>
            <person name="Martinez A.T."/>
            <person name="Xiao Y."/>
            <person name="Gibbons J.G."/>
            <person name="Terashima K."/>
            <person name="Grigoriev I.V."/>
            <person name="Hibbett D."/>
        </authorList>
    </citation>
    <scope>NUCLEOTIDE SEQUENCE</scope>
    <source>
        <strain evidence="1">ET3784</strain>
    </source>
</reference>
<dbReference type="AlphaFoldDB" id="A0AA38JLC5"/>
<accession>A0AA38JLC5</accession>
<evidence type="ECO:0000313" key="1">
    <source>
        <dbReference type="EMBL" id="KAJ3732385.1"/>
    </source>
</evidence>
<feature type="non-terminal residue" evidence="1">
    <location>
        <position position="1"/>
    </location>
</feature>
<keyword evidence="2" id="KW-1185">Reference proteome</keyword>
<gene>
    <name evidence="1" type="ORF">DFJ43DRAFT_997169</name>
</gene>
<protein>
    <submittedName>
        <fullName evidence="1">Uncharacterized protein</fullName>
    </submittedName>
</protein>